<proteinExistence type="predicted"/>
<dbReference type="AlphaFoldDB" id="A0A1B7P6X6"/>
<protein>
    <recommendedName>
        <fullName evidence="2">C2H2-type domain-containing protein</fullName>
    </recommendedName>
</protein>
<dbReference type="OrthoDB" id="6133115at2759"/>
<dbReference type="Proteomes" id="UP000091918">
    <property type="component" value="Unassembled WGS sequence"/>
</dbReference>
<organism evidence="3 4">
    <name type="scientific">Emergomyces africanus</name>
    <dbReference type="NCBI Taxonomy" id="1955775"/>
    <lineage>
        <taxon>Eukaryota</taxon>
        <taxon>Fungi</taxon>
        <taxon>Dikarya</taxon>
        <taxon>Ascomycota</taxon>
        <taxon>Pezizomycotina</taxon>
        <taxon>Eurotiomycetes</taxon>
        <taxon>Eurotiomycetidae</taxon>
        <taxon>Onygenales</taxon>
        <taxon>Ajellomycetaceae</taxon>
        <taxon>Emergomyces</taxon>
    </lineage>
</organism>
<dbReference type="PANTHER" id="PTHR35391:SF7">
    <property type="entry name" value="C2H2-TYPE DOMAIN-CONTAINING PROTEIN"/>
    <property type="match status" value="1"/>
</dbReference>
<evidence type="ECO:0000256" key="1">
    <source>
        <dbReference type="SAM" id="MobiDB-lite"/>
    </source>
</evidence>
<dbReference type="PROSITE" id="PS00028">
    <property type="entry name" value="ZINC_FINGER_C2H2_1"/>
    <property type="match status" value="1"/>
</dbReference>
<evidence type="ECO:0000259" key="2">
    <source>
        <dbReference type="PROSITE" id="PS00028"/>
    </source>
</evidence>
<evidence type="ECO:0000313" key="3">
    <source>
        <dbReference type="EMBL" id="OAX84738.1"/>
    </source>
</evidence>
<evidence type="ECO:0000313" key="4">
    <source>
        <dbReference type="Proteomes" id="UP000091918"/>
    </source>
</evidence>
<dbReference type="EMBL" id="LGUA01000053">
    <property type="protein sequence ID" value="OAX84738.1"/>
    <property type="molecule type" value="Genomic_DNA"/>
</dbReference>
<accession>A0A1B7P6X6</accession>
<dbReference type="InterPro" id="IPR013087">
    <property type="entry name" value="Znf_C2H2_type"/>
</dbReference>
<gene>
    <name evidence="3" type="ORF">ACJ72_00904</name>
</gene>
<comment type="caution">
    <text evidence="3">The sequence shown here is derived from an EMBL/GenBank/DDBJ whole genome shotgun (WGS) entry which is preliminary data.</text>
</comment>
<dbReference type="STRING" id="1658172.A0A1B7P6X6"/>
<dbReference type="Pfam" id="PF26082">
    <property type="entry name" value="zf-C2H2_AcuF"/>
    <property type="match status" value="1"/>
</dbReference>
<keyword evidence="4" id="KW-1185">Reference proteome</keyword>
<dbReference type="InterPro" id="IPR058925">
    <property type="entry name" value="zf-C2H2_AcuF"/>
</dbReference>
<reference evidence="3 4" key="1">
    <citation type="submission" date="2015-07" db="EMBL/GenBank/DDBJ databases">
        <title>Emmonsia species relationships and genome sequence.</title>
        <authorList>
            <person name="Cuomo C.A."/>
            <person name="Schwartz I.S."/>
            <person name="Kenyon C."/>
            <person name="de Hoog G.S."/>
            <person name="Govender N.P."/>
            <person name="Botha A."/>
            <person name="Moreno L."/>
            <person name="de Vries M."/>
            <person name="Munoz J.F."/>
            <person name="Stielow J.B."/>
        </authorList>
    </citation>
    <scope>NUCLEOTIDE SEQUENCE [LARGE SCALE GENOMIC DNA]</scope>
    <source>
        <strain evidence="3 4">CBS 136260</strain>
    </source>
</reference>
<sequence>MSSPLSSRLIACLRLFEDACFNCDSLIAGSLTEGKDGDSILLYRRRVESYYIRSADLPTLFDSKYIPSLQTFLPDLRDEHGRLRVWTGNIGAHKTGRSSLEYRLRDASHIRAQVGSLLESLRVSLDGVLAIVSLERPPREEDSENWSDDDQLDDGSILYEVDLPQPAELFQLLEDIKVVIKCLYKLSMVIRQPAQHDRLKTNIDLSHFTQFDIQHVEQKFPDAERWLVHRLGNAITKRREYLKGRELHHEKLAQGVSTSTTALFADNSNSEAGRRTLLSETTATSFTINRAVFGLNTTEEDAETGFASSETSYASTVGDDTRIHIPPLPAEAERNPHGFECPYCHYLISIRGPLSWARHIFDDLQPYMCTFRHCPTPNKMYNRRHTWFNHEKNAHRSARSPRGDSRSELLQCSGPVDNLSVVDCPLCRETVLNLHHLERHLARHHEQLALFAMPRDINDDNSQRDSQGGDDDTPSSDGRELESEGGTEVDLDTLSNPEVQGADIDDPISNLIDNYMDPAAEFEAASLLRPEPDDFPEESMKLAATYNIDDPRESDASAGQTPHTAQDAMAASENKPEDEPLDNRIRRIKQKVSEMTERQAARRQKYPPKPDQQTEQEAPEPSGARLPPSA</sequence>
<feature type="compositionally biased region" description="Basic and acidic residues" evidence="1">
    <location>
        <begin position="574"/>
        <end position="600"/>
    </location>
</feature>
<dbReference type="PANTHER" id="PTHR35391">
    <property type="entry name" value="C2H2-TYPE DOMAIN-CONTAINING PROTEIN-RELATED"/>
    <property type="match status" value="1"/>
</dbReference>
<name>A0A1B7P6X6_9EURO</name>
<feature type="domain" description="C2H2-type" evidence="2">
    <location>
        <begin position="424"/>
        <end position="445"/>
    </location>
</feature>
<feature type="region of interest" description="Disordered" evidence="1">
    <location>
        <begin position="457"/>
        <end position="507"/>
    </location>
</feature>
<feature type="region of interest" description="Disordered" evidence="1">
    <location>
        <begin position="549"/>
        <end position="630"/>
    </location>
</feature>